<dbReference type="SUPFAM" id="SSF52047">
    <property type="entry name" value="RNI-like"/>
    <property type="match status" value="1"/>
</dbReference>
<feature type="domain" description="EF-hand" evidence="1">
    <location>
        <begin position="376"/>
        <end position="399"/>
    </location>
</feature>
<dbReference type="PANTHER" id="PTHR24114">
    <property type="entry name" value="LEUCINE RICH REPEAT FAMILY PROTEIN"/>
    <property type="match status" value="1"/>
</dbReference>
<dbReference type="PROSITE" id="PS50222">
    <property type="entry name" value="EF_HAND_2"/>
    <property type="match status" value="2"/>
</dbReference>
<sequence>PAEIYQHACRVVGVVPVSYYLRNLSDSILNLNHRGLGPLGVKALAIALASDVRLTTLELKDNYLLAEGTRYIVEMLKANVTIQNLNLSNNHLQTAGAECITKFLVDNISIQSLKLSNGFKEDDAKYFADTFSTNYRVKELDLSHNDFSGKGGEHLGQLLSNEGLETLDLSWNHLRMKGAVALSAGLKQGNITLKHLDLSWNGFGNEGALALGEALKYNNTLVLLNLSHNRITNEGAEMLCKGLEANDTLHTLRQLAYNTLTVEGALALLNTVKNSHRSALEEINISNVLVNENFVRLLEVTRQWHPGLEVHYGGVGGFMAKKPNKRPDPMKVIQDYLDERKLRLWDFFRNIDKDGTMRVPVSDFRRAVQQQSTIPLDRHQIEELIQKLDKDRTGLVDYR</sequence>
<evidence type="ECO:0000259" key="1">
    <source>
        <dbReference type="PROSITE" id="PS50222"/>
    </source>
</evidence>
<dbReference type="GO" id="GO:0005509">
    <property type="term" value="F:calcium ion binding"/>
    <property type="evidence" value="ECO:0007669"/>
    <property type="project" value="InterPro"/>
</dbReference>
<proteinExistence type="predicted"/>
<keyword evidence="3" id="KW-1185">Reference proteome</keyword>
<dbReference type="InterPro" id="IPR032675">
    <property type="entry name" value="LRR_dom_sf"/>
</dbReference>
<evidence type="ECO:0000313" key="3">
    <source>
        <dbReference type="Proteomes" id="UP000261540"/>
    </source>
</evidence>
<dbReference type="Pfam" id="PF13516">
    <property type="entry name" value="LRR_6"/>
    <property type="match status" value="5"/>
</dbReference>
<dbReference type="InterPro" id="IPR052394">
    <property type="entry name" value="LRR-containing"/>
</dbReference>
<dbReference type="InterPro" id="IPR011992">
    <property type="entry name" value="EF-hand-dom_pair"/>
</dbReference>
<dbReference type="STRING" id="1676925.ENSPKIP00000017413"/>
<reference evidence="2" key="1">
    <citation type="submission" date="2025-08" db="UniProtKB">
        <authorList>
            <consortium name="Ensembl"/>
        </authorList>
    </citation>
    <scope>IDENTIFICATION</scope>
</reference>
<dbReference type="Ensembl" id="ENSPKIT00000041924.1">
    <property type="protein sequence ID" value="ENSPKIP00000017413.1"/>
    <property type="gene ID" value="ENSPKIG00000003331.1"/>
</dbReference>
<reference evidence="2" key="2">
    <citation type="submission" date="2025-09" db="UniProtKB">
        <authorList>
            <consortium name="Ensembl"/>
        </authorList>
    </citation>
    <scope>IDENTIFICATION</scope>
</reference>
<accession>A0A3B3RGE3</accession>
<dbReference type="AlphaFoldDB" id="A0A3B3RGE3"/>
<dbReference type="SUPFAM" id="SSF47473">
    <property type="entry name" value="EF-hand"/>
    <property type="match status" value="1"/>
</dbReference>
<dbReference type="Pfam" id="PF13499">
    <property type="entry name" value="EF-hand_7"/>
    <property type="match status" value="1"/>
</dbReference>
<dbReference type="SMART" id="SM00368">
    <property type="entry name" value="LRR_RI"/>
    <property type="match status" value="8"/>
</dbReference>
<dbReference type="Proteomes" id="UP000261540">
    <property type="component" value="Unplaced"/>
</dbReference>
<name>A0A3B3RGE3_9TELE</name>
<dbReference type="GeneTree" id="ENSGT00940000154297"/>
<dbReference type="PANTHER" id="PTHR24114:SF49">
    <property type="entry name" value="LEUCINE-RICH REPEAT-CONTAINING PROTEIN 74A"/>
    <property type="match status" value="1"/>
</dbReference>
<feature type="domain" description="EF-hand" evidence="1">
    <location>
        <begin position="339"/>
        <end position="374"/>
    </location>
</feature>
<dbReference type="Gene3D" id="1.10.238.10">
    <property type="entry name" value="EF-hand"/>
    <property type="match status" value="1"/>
</dbReference>
<evidence type="ECO:0000313" key="2">
    <source>
        <dbReference type="Ensembl" id="ENSPKIP00000017413.1"/>
    </source>
</evidence>
<dbReference type="InterPro" id="IPR001611">
    <property type="entry name" value="Leu-rich_rpt"/>
</dbReference>
<organism evidence="2 3">
    <name type="scientific">Paramormyrops kingsleyae</name>
    <dbReference type="NCBI Taxonomy" id="1676925"/>
    <lineage>
        <taxon>Eukaryota</taxon>
        <taxon>Metazoa</taxon>
        <taxon>Chordata</taxon>
        <taxon>Craniata</taxon>
        <taxon>Vertebrata</taxon>
        <taxon>Euteleostomi</taxon>
        <taxon>Actinopterygii</taxon>
        <taxon>Neopterygii</taxon>
        <taxon>Teleostei</taxon>
        <taxon>Osteoglossocephala</taxon>
        <taxon>Osteoglossomorpha</taxon>
        <taxon>Osteoglossiformes</taxon>
        <taxon>Mormyridae</taxon>
        <taxon>Paramormyrops</taxon>
    </lineage>
</organism>
<protein>
    <submittedName>
        <fullName evidence="2">Leucine rich repeat containing 74A</fullName>
    </submittedName>
</protein>
<dbReference type="InterPro" id="IPR002048">
    <property type="entry name" value="EF_hand_dom"/>
</dbReference>
<dbReference type="Gene3D" id="3.80.10.10">
    <property type="entry name" value="Ribonuclease Inhibitor"/>
    <property type="match status" value="2"/>
</dbReference>